<protein>
    <submittedName>
        <fullName evidence="8">DNA replication and repair protein RadC</fullName>
    </submittedName>
</protein>
<dbReference type="GO" id="GO:0008237">
    <property type="term" value="F:metallopeptidase activity"/>
    <property type="evidence" value="ECO:0007669"/>
    <property type="project" value="UniProtKB-KW"/>
</dbReference>
<gene>
    <name evidence="8" type="ORF">SAMN04488090_2081</name>
</gene>
<dbReference type="Pfam" id="PF04002">
    <property type="entry name" value="RadC"/>
    <property type="match status" value="1"/>
</dbReference>
<dbReference type="SUPFAM" id="SSF102712">
    <property type="entry name" value="JAB1/MPN domain"/>
    <property type="match status" value="1"/>
</dbReference>
<sequence length="234" mass="26047">MCVPYQPLKKIKDWAEEDRPREKLLQKGKSVLTEAELLGILVNAGTSGHTAVDIARLILKSVGNDLHQLSKLNVSELARFNGIGKARAVTIVAALELGRRRRVFEDRDDLPVVSGSELAFRLISPHLLDLQHEEFWVLLLNRRNQVIRPVQVSVGGVAGTVADPKIIFKHALDNVSSSLILVHNHPSGNLQPSEADIHLTRKLRDAGRLLDLPVLDHLIVCGRKYFSFLDEGMM</sequence>
<dbReference type="RefSeq" id="WP_093201313.1">
    <property type="nucleotide sequence ID" value="NZ_FNGS01000003.1"/>
</dbReference>
<evidence type="ECO:0000313" key="8">
    <source>
        <dbReference type="EMBL" id="SDL87906.1"/>
    </source>
</evidence>
<dbReference type="PROSITE" id="PS50249">
    <property type="entry name" value="MPN"/>
    <property type="match status" value="1"/>
</dbReference>
<keyword evidence="1" id="KW-0645">Protease</keyword>
<feature type="domain" description="MPN" evidence="7">
    <location>
        <begin position="112"/>
        <end position="234"/>
    </location>
</feature>
<evidence type="ECO:0000256" key="4">
    <source>
        <dbReference type="ARBA" id="ARBA00022833"/>
    </source>
</evidence>
<organism evidence="8 9">
    <name type="scientific">Siphonobacter aquaeclarae</name>
    <dbReference type="NCBI Taxonomy" id="563176"/>
    <lineage>
        <taxon>Bacteria</taxon>
        <taxon>Pseudomonadati</taxon>
        <taxon>Bacteroidota</taxon>
        <taxon>Cytophagia</taxon>
        <taxon>Cytophagales</taxon>
        <taxon>Cytophagaceae</taxon>
        <taxon>Siphonobacter</taxon>
    </lineage>
</organism>
<name>A0A1G9NMU3_9BACT</name>
<keyword evidence="2" id="KW-0479">Metal-binding</keyword>
<proteinExistence type="inferred from homology"/>
<evidence type="ECO:0000256" key="2">
    <source>
        <dbReference type="ARBA" id="ARBA00022723"/>
    </source>
</evidence>
<keyword evidence="5" id="KW-0482">Metalloprotease</keyword>
<dbReference type="NCBIfam" id="TIGR00608">
    <property type="entry name" value="radc"/>
    <property type="match status" value="1"/>
</dbReference>
<comment type="similarity">
    <text evidence="6">Belongs to the UPF0758 family.</text>
</comment>
<dbReference type="GO" id="GO:0046872">
    <property type="term" value="F:metal ion binding"/>
    <property type="evidence" value="ECO:0007669"/>
    <property type="project" value="UniProtKB-KW"/>
</dbReference>
<dbReference type="PANTHER" id="PTHR30471">
    <property type="entry name" value="DNA REPAIR PROTEIN RADC"/>
    <property type="match status" value="1"/>
</dbReference>
<dbReference type="InterPro" id="IPR001405">
    <property type="entry name" value="UPF0758"/>
</dbReference>
<dbReference type="PANTHER" id="PTHR30471:SF3">
    <property type="entry name" value="UPF0758 PROTEIN YEES-RELATED"/>
    <property type="match status" value="1"/>
</dbReference>
<dbReference type="CDD" id="cd08071">
    <property type="entry name" value="MPN_DUF2466"/>
    <property type="match status" value="1"/>
</dbReference>
<dbReference type="OrthoDB" id="9804482at2"/>
<dbReference type="AlphaFoldDB" id="A0A1G9NMU3"/>
<evidence type="ECO:0000256" key="1">
    <source>
        <dbReference type="ARBA" id="ARBA00022670"/>
    </source>
</evidence>
<dbReference type="NCBIfam" id="NF000642">
    <property type="entry name" value="PRK00024.1"/>
    <property type="match status" value="1"/>
</dbReference>
<keyword evidence="3" id="KW-0378">Hydrolase</keyword>
<dbReference type="InterPro" id="IPR037518">
    <property type="entry name" value="MPN"/>
</dbReference>
<keyword evidence="9" id="KW-1185">Reference proteome</keyword>
<evidence type="ECO:0000313" key="9">
    <source>
        <dbReference type="Proteomes" id="UP000198901"/>
    </source>
</evidence>
<dbReference type="InterPro" id="IPR046778">
    <property type="entry name" value="UPF0758_N"/>
</dbReference>
<dbReference type="GO" id="GO:0006508">
    <property type="term" value="P:proteolysis"/>
    <property type="evidence" value="ECO:0007669"/>
    <property type="project" value="UniProtKB-KW"/>
</dbReference>
<dbReference type="EMBL" id="FNGS01000003">
    <property type="protein sequence ID" value="SDL87906.1"/>
    <property type="molecule type" value="Genomic_DNA"/>
</dbReference>
<dbReference type="Proteomes" id="UP000198901">
    <property type="component" value="Unassembled WGS sequence"/>
</dbReference>
<dbReference type="Gene3D" id="3.40.140.10">
    <property type="entry name" value="Cytidine Deaminase, domain 2"/>
    <property type="match status" value="1"/>
</dbReference>
<evidence type="ECO:0000256" key="6">
    <source>
        <dbReference type="RuleBase" id="RU003797"/>
    </source>
</evidence>
<accession>A0A1G9NMU3</accession>
<dbReference type="PROSITE" id="PS01302">
    <property type="entry name" value="UPF0758"/>
    <property type="match status" value="1"/>
</dbReference>
<evidence type="ECO:0000259" key="7">
    <source>
        <dbReference type="PROSITE" id="PS50249"/>
    </source>
</evidence>
<dbReference type="Pfam" id="PF20582">
    <property type="entry name" value="UPF0758_N"/>
    <property type="match status" value="1"/>
</dbReference>
<evidence type="ECO:0000256" key="5">
    <source>
        <dbReference type="ARBA" id="ARBA00023049"/>
    </source>
</evidence>
<dbReference type="STRING" id="563176.SAMN04488090_2081"/>
<dbReference type="InterPro" id="IPR020891">
    <property type="entry name" value="UPF0758_CS"/>
</dbReference>
<dbReference type="InterPro" id="IPR025657">
    <property type="entry name" value="RadC_JAB"/>
</dbReference>
<keyword evidence="4" id="KW-0862">Zinc</keyword>
<reference evidence="8 9" key="1">
    <citation type="submission" date="2016-10" db="EMBL/GenBank/DDBJ databases">
        <authorList>
            <person name="de Groot N.N."/>
        </authorList>
    </citation>
    <scope>NUCLEOTIDE SEQUENCE [LARGE SCALE GENOMIC DNA]</scope>
    <source>
        <strain evidence="8 9">DSM 21668</strain>
    </source>
</reference>
<evidence type="ECO:0000256" key="3">
    <source>
        <dbReference type="ARBA" id="ARBA00022801"/>
    </source>
</evidence>